<feature type="compositionally biased region" description="Basic and acidic residues" evidence="1">
    <location>
        <begin position="179"/>
        <end position="194"/>
    </location>
</feature>
<dbReference type="PANTHER" id="PTHR35802">
    <property type="entry name" value="PROTEASE SYNTHASE AND SPORULATION PROTEIN PAI 2"/>
    <property type="match status" value="1"/>
</dbReference>
<name>A0A4R5PPI1_9HYPH</name>
<keyword evidence="3" id="KW-1185">Reference proteome</keyword>
<dbReference type="Pfam" id="PF04299">
    <property type="entry name" value="FMN_bind_2"/>
    <property type="match status" value="1"/>
</dbReference>
<dbReference type="RefSeq" id="WP_133283833.1">
    <property type="nucleotide sequence ID" value="NZ_SMSI01000001.1"/>
</dbReference>
<evidence type="ECO:0000313" key="2">
    <source>
        <dbReference type="EMBL" id="TDH39000.1"/>
    </source>
</evidence>
<dbReference type="InterPro" id="IPR012349">
    <property type="entry name" value="Split_barrel_FMN-bd"/>
</dbReference>
<organism evidence="2 3">
    <name type="scientific">Pseudohoeflea suaedae</name>
    <dbReference type="NCBI Taxonomy" id="877384"/>
    <lineage>
        <taxon>Bacteria</taxon>
        <taxon>Pseudomonadati</taxon>
        <taxon>Pseudomonadota</taxon>
        <taxon>Alphaproteobacteria</taxon>
        <taxon>Hyphomicrobiales</taxon>
        <taxon>Rhizobiaceae</taxon>
        <taxon>Pseudohoeflea</taxon>
    </lineage>
</organism>
<protein>
    <submittedName>
        <fullName evidence="2">FMN-binding negative transcriptional regulator</fullName>
    </submittedName>
</protein>
<dbReference type="PANTHER" id="PTHR35802:SF1">
    <property type="entry name" value="PROTEASE SYNTHASE AND SPORULATION PROTEIN PAI 2"/>
    <property type="match status" value="1"/>
</dbReference>
<gene>
    <name evidence="2" type="ORF">E2A64_07915</name>
</gene>
<dbReference type="EMBL" id="SMSI01000001">
    <property type="protein sequence ID" value="TDH39000.1"/>
    <property type="molecule type" value="Genomic_DNA"/>
</dbReference>
<dbReference type="PIRSF" id="PIRSF010372">
    <property type="entry name" value="PaiB"/>
    <property type="match status" value="1"/>
</dbReference>
<evidence type="ECO:0000313" key="3">
    <source>
        <dbReference type="Proteomes" id="UP000295131"/>
    </source>
</evidence>
<dbReference type="SUPFAM" id="SSF50475">
    <property type="entry name" value="FMN-binding split barrel"/>
    <property type="match status" value="1"/>
</dbReference>
<sequence length="206" mass="23504">MYLPEHFAENRPEEIDRLIDAYPLATIVAQTEAGLAASHIPLLREGTDRLIGHVALANDMHRDIGEDTQVLAIFRAEHAYISPNWYPSKLENHKSVPTWNYQAVHVKGRIRFDHSEKFKRMIVGRMTKHFEAVTSGDKAWRMADAPRDYMEMMLGNIVGLDMTIERVIAKSKLSQNRTQGDHDSVVRQLDERGDGALANAMRNVER</sequence>
<dbReference type="AlphaFoldDB" id="A0A4R5PPI1"/>
<accession>A0A4R5PPI1</accession>
<comment type="caution">
    <text evidence="2">The sequence shown here is derived from an EMBL/GenBank/DDBJ whole genome shotgun (WGS) entry which is preliminary data.</text>
</comment>
<reference evidence="2 3" key="1">
    <citation type="journal article" date="2013" name="Int. J. Syst. Evol. Microbiol.">
        <title>Hoeflea suaedae sp. nov., an endophytic bacterium isolated from the root of the halophyte Suaeda maritima.</title>
        <authorList>
            <person name="Chung E.J."/>
            <person name="Park J.A."/>
            <person name="Pramanik P."/>
            <person name="Bibi F."/>
            <person name="Jeon C.O."/>
            <person name="Chung Y.R."/>
        </authorList>
    </citation>
    <scope>NUCLEOTIDE SEQUENCE [LARGE SCALE GENOMIC DNA]</scope>
    <source>
        <strain evidence="2 3">YC6898</strain>
    </source>
</reference>
<proteinExistence type="predicted"/>
<dbReference type="OrthoDB" id="9794948at2"/>
<evidence type="ECO:0000256" key="1">
    <source>
        <dbReference type="SAM" id="MobiDB-lite"/>
    </source>
</evidence>
<dbReference type="Gene3D" id="2.30.110.10">
    <property type="entry name" value="Electron Transport, Fmn-binding Protein, Chain A"/>
    <property type="match status" value="1"/>
</dbReference>
<dbReference type="InterPro" id="IPR007396">
    <property type="entry name" value="TR_PAI2-type"/>
</dbReference>
<feature type="region of interest" description="Disordered" evidence="1">
    <location>
        <begin position="173"/>
        <end position="206"/>
    </location>
</feature>
<dbReference type="Proteomes" id="UP000295131">
    <property type="component" value="Unassembled WGS sequence"/>
</dbReference>